<dbReference type="PANTHER" id="PTHR21483:SF18">
    <property type="entry name" value="RNA POLYMERASE II-ASSOCIATED PROTEIN 1"/>
    <property type="match status" value="1"/>
</dbReference>
<dbReference type="EMBL" id="LMYN01000145">
    <property type="protein sequence ID" value="KRZ99412.1"/>
    <property type="molecule type" value="Genomic_DNA"/>
</dbReference>
<evidence type="ECO:0008006" key="7">
    <source>
        <dbReference type="Google" id="ProtNLM"/>
    </source>
</evidence>
<comment type="similarity">
    <text evidence="1">Belongs to the RPAP1 family.</text>
</comment>
<evidence type="ECO:0000259" key="4">
    <source>
        <dbReference type="Pfam" id="PF08621"/>
    </source>
</evidence>
<dbReference type="Proteomes" id="UP000054251">
    <property type="component" value="Unassembled WGS sequence"/>
</dbReference>
<evidence type="ECO:0000313" key="6">
    <source>
        <dbReference type="Proteomes" id="UP000054251"/>
    </source>
</evidence>
<feature type="region of interest" description="Disordered" evidence="2">
    <location>
        <begin position="241"/>
        <end position="265"/>
    </location>
</feature>
<dbReference type="OrthoDB" id="348201at2759"/>
<dbReference type="InterPro" id="IPR013930">
    <property type="entry name" value="RPAP1_N"/>
</dbReference>
<gene>
    <name evidence="5" type="ORF">AC631_04824</name>
</gene>
<dbReference type="AlphaFoldDB" id="A0A0V1PTF7"/>
<evidence type="ECO:0000256" key="1">
    <source>
        <dbReference type="ARBA" id="ARBA00009953"/>
    </source>
</evidence>
<comment type="caution">
    <text evidence="5">The sequence shown here is derived from an EMBL/GenBank/DDBJ whole genome shotgun (WGS) entry which is preliminary data.</text>
</comment>
<dbReference type="InterPro" id="IPR039913">
    <property type="entry name" value="RPAP1/Rba50"/>
</dbReference>
<sequence>MDMLGEIVEHEIEAPKPPQMTAKTGFPDLNKLKEKKVSRWKQRQESKKVPDEQHSKPMVSKPISEAEKIHQENLNKISQMTNEEIEQEQAELLNGLDPNLIKSLLKRTEKKEKSSKNCCGDDNEGHVHAEGFSGWIGGGRANDKWADVTLLDEEDVDKALGINRLSLENDLKLDEQEKESRADAKSKSVRFEEVATVKYEDLDENVELDPNGWEDVEDVNDLITGDIDEVAHEDYQLVNDSDDEKEGSSVHFPKPIQASTNNEKLDLNDPDFYDKLHEKYFPDLPKETHKLSWMTEPLPKQVDTTYESISDMRFDFKGDLVDLLKSESAKDEVPTYLGLHHHSENPHLPGYTLSELVHLSRSVLAGQRSFSIQILGRILHKLGLHKYNILPVGETEDQEFNENLSELMSNFENLMWDLIEELRIIDSLTEAADESKTRNLSVRNYAIEALWLWKQGGGRKKTGDVTESSEYIASNMAE</sequence>
<organism evidence="5 6">
    <name type="scientific">Debaryomyces fabryi</name>
    <dbReference type="NCBI Taxonomy" id="58627"/>
    <lineage>
        <taxon>Eukaryota</taxon>
        <taxon>Fungi</taxon>
        <taxon>Dikarya</taxon>
        <taxon>Ascomycota</taxon>
        <taxon>Saccharomycotina</taxon>
        <taxon>Pichiomycetes</taxon>
        <taxon>Debaryomycetaceae</taxon>
        <taxon>Debaryomyces</taxon>
    </lineage>
</organism>
<proteinExistence type="inferred from homology"/>
<dbReference type="InterPro" id="IPR013929">
    <property type="entry name" value="RPAP1_C"/>
</dbReference>
<dbReference type="PANTHER" id="PTHR21483">
    <property type="entry name" value="RNA POLYMERASE II-ASSOCIATED PROTEIN 1"/>
    <property type="match status" value="1"/>
</dbReference>
<keyword evidence="6" id="KW-1185">Reference proteome</keyword>
<dbReference type="Pfam" id="PF08620">
    <property type="entry name" value="RPAP1_C"/>
    <property type="match status" value="1"/>
</dbReference>
<evidence type="ECO:0000256" key="2">
    <source>
        <dbReference type="SAM" id="MobiDB-lite"/>
    </source>
</evidence>
<accession>A0A0V1PTF7</accession>
<name>A0A0V1PTF7_9ASCO</name>
<dbReference type="GeneID" id="26841833"/>
<reference evidence="5 6" key="1">
    <citation type="submission" date="2015-11" db="EMBL/GenBank/DDBJ databases">
        <title>The genome of Debaryomyces fabryi.</title>
        <authorList>
            <person name="Tafer H."/>
            <person name="Lopandic K."/>
        </authorList>
    </citation>
    <scope>NUCLEOTIDE SEQUENCE [LARGE SCALE GENOMIC DNA]</scope>
    <source>
        <strain evidence="5 6">CBS 789</strain>
    </source>
</reference>
<evidence type="ECO:0000313" key="5">
    <source>
        <dbReference type="EMBL" id="KRZ99412.1"/>
    </source>
</evidence>
<dbReference type="RefSeq" id="XP_015465515.1">
    <property type="nucleotide sequence ID" value="XM_015613653.1"/>
</dbReference>
<dbReference type="GO" id="GO:0006366">
    <property type="term" value="P:transcription by RNA polymerase II"/>
    <property type="evidence" value="ECO:0007669"/>
    <property type="project" value="InterPro"/>
</dbReference>
<feature type="domain" description="RPAP1 N-terminal" evidence="4">
    <location>
        <begin position="67"/>
        <end position="112"/>
    </location>
</feature>
<evidence type="ECO:0000259" key="3">
    <source>
        <dbReference type="Pfam" id="PF08620"/>
    </source>
</evidence>
<dbReference type="Pfam" id="PF08621">
    <property type="entry name" value="RPAP1_N"/>
    <property type="match status" value="1"/>
</dbReference>
<feature type="domain" description="RPAP1 C-terminal" evidence="3">
    <location>
        <begin position="311"/>
        <end position="382"/>
    </location>
</feature>
<feature type="region of interest" description="Disordered" evidence="2">
    <location>
        <begin position="1"/>
        <end position="67"/>
    </location>
</feature>
<feature type="compositionally biased region" description="Basic and acidic residues" evidence="2">
    <location>
        <begin position="30"/>
        <end position="55"/>
    </location>
</feature>
<protein>
    <recommendedName>
        <fullName evidence="7">RNA polymerase II-associated protein RBA50</fullName>
    </recommendedName>
</protein>